<organism evidence="2 3">
    <name type="scientific">Solanum tuberosum</name>
    <name type="common">Potato</name>
    <dbReference type="NCBI Taxonomy" id="4113"/>
    <lineage>
        <taxon>Eukaryota</taxon>
        <taxon>Viridiplantae</taxon>
        <taxon>Streptophyta</taxon>
        <taxon>Embryophyta</taxon>
        <taxon>Tracheophyta</taxon>
        <taxon>Spermatophyta</taxon>
        <taxon>Magnoliopsida</taxon>
        <taxon>eudicotyledons</taxon>
        <taxon>Gunneridae</taxon>
        <taxon>Pentapetalae</taxon>
        <taxon>asterids</taxon>
        <taxon>lamiids</taxon>
        <taxon>Solanales</taxon>
        <taxon>Solanaceae</taxon>
        <taxon>Solanoideae</taxon>
        <taxon>Solaneae</taxon>
        <taxon>Solanum</taxon>
    </lineage>
</organism>
<evidence type="ECO:0000313" key="3">
    <source>
        <dbReference type="Proteomes" id="UP000011115"/>
    </source>
</evidence>
<feature type="region of interest" description="Disordered" evidence="1">
    <location>
        <begin position="189"/>
        <end position="245"/>
    </location>
</feature>
<evidence type="ECO:0000313" key="2">
    <source>
        <dbReference type="EnsemblPlants" id="PGSC0003DMT400008847"/>
    </source>
</evidence>
<name>M0ZV68_SOLTU</name>
<evidence type="ECO:0000256" key="1">
    <source>
        <dbReference type="SAM" id="MobiDB-lite"/>
    </source>
</evidence>
<dbReference type="HOGENOM" id="CLU_029307_12_3_1"/>
<dbReference type="PaxDb" id="4113-PGSC0003DMT400008847"/>
<accession>M0ZV68</accession>
<dbReference type="Gramene" id="PGSC0003DMT400008847">
    <property type="protein sequence ID" value="PGSC0003DMT400008847"/>
    <property type="gene ID" value="PGSC0003DMG400003437"/>
</dbReference>
<dbReference type="PANTHER" id="PTHR33180:SF31">
    <property type="entry name" value="POLYPROTEIN PROTEIN"/>
    <property type="match status" value="1"/>
</dbReference>
<sequence length="448" mass="49813">MVMARTNLDMSPNKRAQGIVINERGANPPKKGKTAPPKGGKCKGKRPIFKTPRHNFDREREFVDSQAELSEPDTTPAPAPTIAPVPPVQVPPPRLLNRLKPDGLRTILDDKLLSTKEKKKSSAFRPVKSVIVQGKEVGCCSDLTNAALERATGFEHEYEGLATAQSLDDLKGWLAPLFLIPPREAEYTREEVDRRIAAPADTSPEVDVDSIPAEASFPTLASRLSGTPAPTPSSQAPRTSAASQPARITQDMILKMGHLAHSADVRVTRLEAMVPWMIESVILAALTPLRTSIYDLTVRVATCKHRQRESSEQMMWIPPTTSEIPPATTGDVHRDDIVADESEAETDEEKIEISEETIYGDLPNLEEKIVQSMIQTSLTKTFMVYGLRNNATTLMCKKERIPVCQALKEKIKSARERSSWQISKWFRDAVLDRPKLQTLRMLKAKTER</sequence>
<dbReference type="InParanoid" id="M0ZV68"/>
<keyword evidence="3" id="KW-1185">Reference proteome</keyword>
<feature type="compositionally biased region" description="Basic and acidic residues" evidence="1">
    <location>
        <begin position="54"/>
        <end position="63"/>
    </location>
</feature>
<feature type="compositionally biased region" description="Pro residues" evidence="1">
    <location>
        <begin position="75"/>
        <end position="93"/>
    </location>
</feature>
<reference evidence="2" key="2">
    <citation type="submission" date="2015-06" db="UniProtKB">
        <authorList>
            <consortium name="EnsemblPlants"/>
        </authorList>
    </citation>
    <scope>IDENTIFICATION</scope>
    <source>
        <strain evidence="2">DM1-3 516 R44</strain>
    </source>
</reference>
<dbReference type="Proteomes" id="UP000011115">
    <property type="component" value="Unassembled WGS sequence"/>
</dbReference>
<evidence type="ECO:0008006" key="4">
    <source>
        <dbReference type="Google" id="ProtNLM"/>
    </source>
</evidence>
<feature type="compositionally biased region" description="Polar residues" evidence="1">
    <location>
        <begin position="232"/>
        <end position="245"/>
    </location>
</feature>
<feature type="region of interest" description="Disordered" evidence="1">
    <location>
        <begin position="1"/>
        <end position="93"/>
    </location>
</feature>
<feature type="compositionally biased region" description="Basic residues" evidence="1">
    <location>
        <begin position="40"/>
        <end position="53"/>
    </location>
</feature>
<dbReference type="EnsemblPlants" id="PGSC0003DMT400008847">
    <property type="protein sequence ID" value="PGSC0003DMT400008847"/>
    <property type="gene ID" value="PGSC0003DMG400003437"/>
</dbReference>
<reference evidence="3" key="1">
    <citation type="journal article" date="2011" name="Nature">
        <title>Genome sequence and analysis of the tuber crop potato.</title>
        <authorList>
            <consortium name="The Potato Genome Sequencing Consortium"/>
        </authorList>
    </citation>
    <scope>NUCLEOTIDE SEQUENCE [LARGE SCALE GENOMIC DNA]</scope>
    <source>
        <strain evidence="3">cv. DM1-3 516 R44</strain>
    </source>
</reference>
<proteinExistence type="predicted"/>
<dbReference type="AlphaFoldDB" id="M0ZV68"/>
<dbReference type="PANTHER" id="PTHR33180">
    <property type="entry name" value="PHOTOSYSTEM II CP43 REACTION CENTER PROTEIN"/>
    <property type="match status" value="1"/>
</dbReference>
<protein>
    <recommendedName>
        <fullName evidence="4">Polyprotein protein</fullName>
    </recommendedName>
</protein>